<keyword evidence="4" id="KW-0677">Repeat</keyword>
<dbReference type="GO" id="GO:0008270">
    <property type="term" value="F:zinc ion binding"/>
    <property type="evidence" value="ECO:0007669"/>
    <property type="project" value="UniProtKB-KW"/>
</dbReference>
<dbReference type="GO" id="GO:0061700">
    <property type="term" value="C:GATOR2 complex"/>
    <property type="evidence" value="ECO:0007669"/>
    <property type="project" value="TreeGrafter"/>
</dbReference>
<reference evidence="9 10" key="1">
    <citation type="submission" date="2024-03" db="EMBL/GenBank/DDBJ databases">
        <title>Adaptation during the transition from Ophiocordyceps entomopathogen to insect associate is accompanied by gene loss and intensified selection.</title>
        <authorList>
            <person name="Ward C.M."/>
            <person name="Onetto C.A."/>
            <person name="Borneman A.R."/>
        </authorList>
    </citation>
    <scope>NUCLEOTIDE SEQUENCE [LARGE SCALE GENOMIC DNA]</scope>
    <source>
        <strain evidence="9">AWRI1</strain>
        <tissue evidence="9">Single Adult Female</tissue>
    </source>
</reference>
<gene>
    <name evidence="9" type="ORF">V9T40_013815</name>
</gene>
<dbReference type="PANTHER" id="PTHR46200">
    <property type="entry name" value="GATOR COMPLEX PROTEIN WDR24"/>
    <property type="match status" value="1"/>
</dbReference>
<dbReference type="GO" id="GO:1904263">
    <property type="term" value="P:positive regulation of TORC1 signaling"/>
    <property type="evidence" value="ECO:0007669"/>
    <property type="project" value="TreeGrafter"/>
</dbReference>
<evidence type="ECO:0000256" key="1">
    <source>
        <dbReference type="ARBA" id="ARBA00008134"/>
    </source>
</evidence>
<protein>
    <recommendedName>
        <fullName evidence="7">GATOR2 complex protein WDR24</fullName>
    </recommendedName>
</protein>
<dbReference type="InterPro" id="IPR037590">
    <property type="entry name" value="WDR24"/>
</dbReference>
<organism evidence="9 10">
    <name type="scientific">Parthenolecanium corni</name>
    <dbReference type="NCBI Taxonomy" id="536013"/>
    <lineage>
        <taxon>Eukaryota</taxon>
        <taxon>Metazoa</taxon>
        <taxon>Ecdysozoa</taxon>
        <taxon>Arthropoda</taxon>
        <taxon>Hexapoda</taxon>
        <taxon>Insecta</taxon>
        <taxon>Pterygota</taxon>
        <taxon>Neoptera</taxon>
        <taxon>Paraneoptera</taxon>
        <taxon>Hemiptera</taxon>
        <taxon>Sternorrhyncha</taxon>
        <taxon>Coccoidea</taxon>
        <taxon>Coccidae</taxon>
        <taxon>Parthenolecanium</taxon>
    </lineage>
</organism>
<dbReference type="GO" id="GO:0016239">
    <property type="term" value="P:positive regulation of macroautophagy"/>
    <property type="evidence" value="ECO:0007669"/>
    <property type="project" value="TreeGrafter"/>
</dbReference>
<evidence type="ECO:0000256" key="2">
    <source>
        <dbReference type="ARBA" id="ARBA00022574"/>
    </source>
</evidence>
<dbReference type="InterPro" id="IPR019775">
    <property type="entry name" value="WD40_repeat_CS"/>
</dbReference>
<dbReference type="PANTHER" id="PTHR46200:SF1">
    <property type="entry name" value="GATOR COMPLEX PROTEIN WDR24"/>
    <property type="match status" value="1"/>
</dbReference>
<keyword evidence="10" id="KW-1185">Reference proteome</keyword>
<evidence type="ECO:0000313" key="9">
    <source>
        <dbReference type="EMBL" id="KAK7582370.1"/>
    </source>
</evidence>
<keyword evidence="2 8" id="KW-0853">WD repeat</keyword>
<dbReference type="CDD" id="cd16693">
    <property type="entry name" value="mRING-H2-C3H3C2_WDR24"/>
    <property type="match status" value="1"/>
</dbReference>
<comment type="similarity">
    <text evidence="1">Belongs to the WD repeat WDR24 family.</text>
</comment>
<dbReference type="EMBL" id="JBBCAQ010000033">
    <property type="protein sequence ID" value="KAK7582370.1"/>
    <property type="molecule type" value="Genomic_DNA"/>
</dbReference>
<proteinExistence type="inferred from homology"/>
<evidence type="ECO:0000256" key="7">
    <source>
        <dbReference type="ARBA" id="ARBA00040269"/>
    </source>
</evidence>
<dbReference type="SUPFAM" id="SSF50978">
    <property type="entry name" value="WD40 repeat-like"/>
    <property type="match status" value="1"/>
</dbReference>
<feature type="repeat" description="WD" evidence="8">
    <location>
        <begin position="185"/>
        <end position="226"/>
    </location>
</feature>
<comment type="caution">
    <text evidence="9">The sequence shown here is derived from an EMBL/GenBank/DDBJ whole genome shotgun (WGS) entry which is preliminary data.</text>
</comment>
<dbReference type="PROSITE" id="PS50294">
    <property type="entry name" value="WD_REPEATS_REGION"/>
    <property type="match status" value="1"/>
</dbReference>
<evidence type="ECO:0000256" key="6">
    <source>
        <dbReference type="ARBA" id="ARBA00022833"/>
    </source>
</evidence>
<keyword evidence="6" id="KW-0862">Zinc</keyword>
<dbReference type="InterPro" id="IPR001680">
    <property type="entry name" value="WD40_rpt"/>
</dbReference>
<dbReference type="GO" id="GO:0005829">
    <property type="term" value="C:cytosol"/>
    <property type="evidence" value="ECO:0007669"/>
    <property type="project" value="TreeGrafter"/>
</dbReference>
<evidence type="ECO:0000256" key="5">
    <source>
        <dbReference type="ARBA" id="ARBA00022771"/>
    </source>
</evidence>
<dbReference type="GO" id="GO:0034198">
    <property type="term" value="P:cellular response to amino acid starvation"/>
    <property type="evidence" value="ECO:0007669"/>
    <property type="project" value="TreeGrafter"/>
</dbReference>
<keyword evidence="5" id="KW-0863">Zinc-finger</keyword>
<sequence>MASTFIRIDGPLMSLELNKDKNKVAVAGRRTFKIFSIDDGTFIEDLDLRGTDTVNLNYSFTDVSWNSKEDHLLATSATNGAVITWNLNKNHHSKQDRVFLDHKRTVNRIAFHSFEPWLITCSQDSTVRCFDLRTRDSGRIFKSNTESIRDVKFNPHSTNTFAAVCENGGLQLWDLRRQDKFYVQYAAHAEPIFSCDWHPDCQWIATGSRDKSIKVWDVTPSKPVLKYVINTIASVGRVKWRPMRKHQLASTALVVDWNVNIWDLKRPFIPFECFQGHRDIVTDIAWRTDPKSVVSCGRDYLLYYHVMSDAIRPADSANPQAVCVSCTGDIVYSHRVHSNTAPKPSKILVEKLLWKPLPTKAEFIDNSSQLNIFSMNKNMVPDEATEFFIQFAKRYLLTGKSLAEICEHNSNVAKTLRKHNISFLWDIIKQIFSTNFFDGEEILPSEEAETVAADREETDEESEIPTELAVALQVDDELPDLLSYDPKPPLDEMITDPCMIGDFVFGDKEMDPLSLDYDNCENLCLGMNGVFTDKFDLDENDWNLPTEAFALRHEIKESSPPPELLPSTLGPFYPEDTPIPSVKFVKSGKDHVPLHVKWSQKLPRWNSSELIAATLQHHANDGDFQTAVCVLLVLGEKRRYLTKTTNVDEVVQEQWLLSYIDTLNRYKLWNIATEVIQLSWLSNVSQLNQHSTTMRTSCGKCRRALVRSGWLCDRCHSTSASVCSICHKVVKGLFIWCQGCTHGGHLLHIRSWLRDNRLCPAGCGHTCEY</sequence>
<dbReference type="Proteomes" id="UP001367676">
    <property type="component" value="Unassembled WGS sequence"/>
</dbReference>
<evidence type="ECO:0000313" key="10">
    <source>
        <dbReference type="Proteomes" id="UP001367676"/>
    </source>
</evidence>
<evidence type="ECO:0000256" key="8">
    <source>
        <dbReference type="PROSITE-ProRule" id="PRU00221"/>
    </source>
</evidence>
<feature type="repeat" description="WD" evidence="8">
    <location>
        <begin position="141"/>
        <end position="183"/>
    </location>
</feature>
<dbReference type="PROSITE" id="PS00678">
    <property type="entry name" value="WD_REPEATS_1"/>
    <property type="match status" value="1"/>
</dbReference>
<dbReference type="InterPro" id="IPR036322">
    <property type="entry name" value="WD40_repeat_dom_sf"/>
</dbReference>
<dbReference type="Pfam" id="PF00400">
    <property type="entry name" value="WD40"/>
    <property type="match status" value="3"/>
</dbReference>
<dbReference type="InterPro" id="IPR015943">
    <property type="entry name" value="WD40/YVTN_repeat-like_dom_sf"/>
</dbReference>
<name>A0AAN9Y1R1_9HEMI</name>
<feature type="repeat" description="WD" evidence="8">
    <location>
        <begin position="99"/>
        <end position="140"/>
    </location>
</feature>
<dbReference type="Gene3D" id="2.130.10.10">
    <property type="entry name" value="YVTN repeat-like/Quinoprotein amine dehydrogenase"/>
    <property type="match status" value="2"/>
</dbReference>
<evidence type="ECO:0000256" key="3">
    <source>
        <dbReference type="ARBA" id="ARBA00022723"/>
    </source>
</evidence>
<accession>A0AAN9Y1R1</accession>
<dbReference type="SMART" id="SM00320">
    <property type="entry name" value="WD40"/>
    <property type="match status" value="6"/>
</dbReference>
<evidence type="ECO:0000256" key="4">
    <source>
        <dbReference type="ARBA" id="ARBA00022737"/>
    </source>
</evidence>
<dbReference type="PROSITE" id="PS50082">
    <property type="entry name" value="WD_REPEATS_2"/>
    <property type="match status" value="3"/>
</dbReference>
<dbReference type="AlphaFoldDB" id="A0AAN9Y1R1"/>
<keyword evidence="3" id="KW-0479">Metal-binding</keyword>
<dbReference type="GO" id="GO:0005774">
    <property type="term" value="C:vacuolar membrane"/>
    <property type="evidence" value="ECO:0007669"/>
    <property type="project" value="TreeGrafter"/>
</dbReference>